<dbReference type="PANTHER" id="PTHR31956">
    <property type="entry name" value="NON-SPECIFIC PHOSPHOLIPASE C4-RELATED"/>
    <property type="match status" value="1"/>
</dbReference>
<dbReference type="GO" id="GO:0003993">
    <property type="term" value="F:acid phosphatase activity"/>
    <property type="evidence" value="ECO:0007669"/>
    <property type="project" value="UniProtKB-EC"/>
</dbReference>
<evidence type="ECO:0000256" key="3">
    <source>
        <dbReference type="ARBA" id="ARBA00022801"/>
    </source>
</evidence>
<dbReference type="GO" id="GO:0009395">
    <property type="term" value="P:phospholipid catabolic process"/>
    <property type="evidence" value="ECO:0007669"/>
    <property type="project" value="TreeGrafter"/>
</dbReference>
<dbReference type="EMBL" id="JAPDRN010000052">
    <property type="protein sequence ID" value="KAJ9632858.1"/>
    <property type="molecule type" value="Genomic_DNA"/>
</dbReference>
<gene>
    <name evidence="5" type="ORF">H2204_007588</name>
</gene>
<keyword evidence="4" id="KW-0732">Signal</keyword>
<dbReference type="InterPro" id="IPR007312">
    <property type="entry name" value="Phosphoesterase"/>
</dbReference>
<feature type="chain" id="PRO_5041436540" description="acid phosphatase" evidence="4">
    <location>
        <begin position="18"/>
        <end position="413"/>
    </location>
</feature>
<reference evidence="5" key="1">
    <citation type="submission" date="2022-10" db="EMBL/GenBank/DDBJ databases">
        <title>Culturing micro-colonial fungi from biological soil crusts in the Mojave desert and describing Neophaeococcomyces mojavensis, and introducing the new genera and species Taxawa tesnikishii.</title>
        <authorList>
            <person name="Kurbessoian T."/>
            <person name="Stajich J.E."/>
        </authorList>
    </citation>
    <scope>NUCLEOTIDE SEQUENCE</scope>
    <source>
        <strain evidence="5">TK_35</strain>
    </source>
</reference>
<organism evidence="5 6">
    <name type="scientific">Knufia peltigerae</name>
    <dbReference type="NCBI Taxonomy" id="1002370"/>
    <lineage>
        <taxon>Eukaryota</taxon>
        <taxon>Fungi</taxon>
        <taxon>Dikarya</taxon>
        <taxon>Ascomycota</taxon>
        <taxon>Pezizomycotina</taxon>
        <taxon>Eurotiomycetes</taxon>
        <taxon>Chaetothyriomycetidae</taxon>
        <taxon>Chaetothyriales</taxon>
        <taxon>Trichomeriaceae</taxon>
        <taxon>Knufia</taxon>
    </lineage>
</organism>
<protein>
    <recommendedName>
        <fullName evidence="2">acid phosphatase</fullName>
        <ecNumber evidence="2">3.1.3.2</ecNumber>
    </recommendedName>
</protein>
<dbReference type="AlphaFoldDB" id="A0AA38Y1M5"/>
<dbReference type="PANTHER" id="PTHR31956:SF8">
    <property type="entry name" value="ACID PHOSPHATASE PHOA (AFU_ORTHOLOGUE AFUA_1G03570)"/>
    <property type="match status" value="1"/>
</dbReference>
<dbReference type="Proteomes" id="UP001172681">
    <property type="component" value="Unassembled WGS sequence"/>
</dbReference>
<keyword evidence="6" id="KW-1185">Reference proteome</keyword>
<evidence type="ECO:0000313" key="6">
    <source>
        <dbReference type="Proteomes" id="UP001172681"/>
    </source>
</evidence>
<evidence type="ECO:0000313" key="5">
    <source>
        <dbReference type="EMBL" id="KAJ9632858.1"/>
    </source>
</evidence>
<dbReference type="Gene3D" id="3.40.720.10">
    <property type="entry name" value="Alkaline Phosphatase, subunit A"/>
    <property type="match status" value="1"/>
</dbReference>
<evidence type="ECO:0000256" key="2">
    <source>
        <dbReference type="ARBA" id="ARBA00012646"/>
    </source>
</evidence>
<accession>A0AA38Y1M5</accession>
<keyword evidence="3" id="KW-0378">Hydrolase</keyword>
<dbReference type="Pfam" id="PF04185">
    <property type="entry name" value="Phosphoesterase"/>
    <property type="match status" value="1"/>
</dbReference>
<evidence type="ECO:0000256" key="4">
    <source>
        <dbReference type="SAM" id="SignalP"/>
    </source>
</evidence>
<dbReference type="EC" id="3.1.3.2" evidence="2"/>
<name>A0AA38Y1M5_9EURO</name>
<sequence length="413" mass="45723">MLSSAVFLLAAGHLALAAPTSTSSYASRPAESTFEPSAAAIHSAAATVKPLSPKSNVKGLAFDRFYQVWMENTDYQATAGDVNFEWLAAQGITLTNYYAVTHPSEPNYCAAAGGDTFGMQNDDFNSVPADIATVADLLDTKQIAWGEYQEHIPYAGFQGFNYSNQETFANDYVRKHNPLMIYDSVAKNDTRARQIKSFDDFQNDIKSQSLPQWAFITPNMTNDRHDSNITFAGNWLRTWMAPLVENEYVMNNTVFLITFDENETYEISNKVLSILIGGAIPKELRGTTDSTFYNHYSTIASVSQNWGLPSLGRWDCHANVFEMVANKTGYKNAQLNNNNLAFYFNESYPGPFNDAEYVPTWPVPTNDSTCANGKGVLPAVVKQINGRAPTMNYTNPYPYDALVGNNVKHGPPA</sequence>
<proteinExistence type="predicted"/>
<comment type="caution">
    <text evidence="5">The sequence shown here is derived from an EMBL/GenBank/DDBJ whole genome shotgun (WGS) entry which is preliminary data.</text>
</comment>
<evidence type="ECO:0000256" key="1">
    <source>
        <dbReference type="ARBA" id="ARBA00000032"/>
    </source>
</evidence>
<comment type="catalytic activity">
    <reaction evidence="1">
        <text>a phosphate monoester + H2O = an alcohol + phosphate</text>
        <dbReference type="Rhea" id="RHEA:15017"/>
        <dbReference type="ChEBI" id="CHEBI:15377"/>
        <dbReference type="ChEBI" id="CHEBI:30879"/>
        <dbReference type="ChEBI" id="CHEBI:43474"/>
        <dbReference type="ChEBI" id="CHEBI:67140"/>
        <dbReference type="EC" id="3.1.3.2"/>
    </reaction>
</comment>
<dbReference type="FunFam" id="3.40.720.10:FF:000043">
    <property type="entry name" value="Acid phosphatase PHOa"/>
    <property type="match status" value="1"/>
</dbReference>
<feature type="signal peptide" evidence="4">
    <location>
        <begin position="1"/>
        <end position="17"/>
    </location>
</feature>
<dbReference type="InterPro" id="IPR017850">
    <property type="entry name" value="Alkaline_phosphatase_core_sf"/>
</dbReference>